<comment type="caution">
    <text evidence="3">The sequence shown here is derived from an EMBL/GenBank/DDBJ whole genome shotgun (WGS) entry which is preliminary data.</text>
</comment>
<reference evidence="3 4" key="1">
    <citation type="submission" date="2022-11" db="EMBL/GenBank/DDBJ databases">
        <title>Study of microbial diversity in lake waters.</title>
        <authorList>
            <person name="Zhang J."/>
        </authorList>
    </citation>
    <scope>NUCLEOTIDE SEQUENCE [LARGE SCALE GENOMIC DNA]</scope>
    <source>
        <strain evidence="3 4">DT12</strain>
    </source>
</reference>
<keyword evidence="4" id="KW-1185">Reference proteome</keyword>
<evidence type="ECO:0000313" key="3">
    <source>
        <dbReference type="EMBL" id="MCX7569994.1"/>
    </source>
</evidence>
<dbReference type="Pfam" id="PF26347">
    <property type="entry name" value="YtrI_sporulation"/>
    <property type="match status" value="1"/>
</dbReference>
<accession>A0ABT3WZB1</accession>
<dbReference type="RefSeq" id="WP_267151242.1">
    <property type="nucleotide sequence ID" value="NZ_JAPMLT010000003.1"/>
</dbReference>
<dbReference type="InterPro" id="IPR058620">
    <property type="entry name" value="YtrI_C"/>
</dbReference>
<keyword evidence="1" id="KW-0175">Coiled coil</keyword>
<proteinExistence type="predicted"/>
<evidence type="ECO:0000256" key="1">
    <source>
        <dbReference type="SAM" id="Coils"/>
    </source>
</evidence>
<dbReference type="Proteomes" id="UP001208017">
    <property type="component" value="Unassembled WGS sequence"/>
</dbReference>
<protein>
    <recommendedName>
        <fullName evidence="2">Sporulation membrane protein YtrI C-terminal domain-containing protein</fullName>
    </recommendedName>
</protein>
<sequence length="165" mass="18760">MNNKRFFATLLVGALFGASVLLAVRGHDLDLLYLRLAECRDTCSQLAEDKQKLEQELSHAEKQRVRHVKKLVVTVQDAPDEFIKLKVQKLVKTELNYLVDKDLALLESQPDLIRRLLDERTLELSATQKITLDVTDVFIGETTTIFLTAKQAQETLKGLERDSLP</sequence>
<name>A0ABT3WZB1_9BACL</name>
<organism evidence="3 4">
    <name type="scientific">Tumebacillus lacus</name>
    <dbReference type="NCBI Taxonomy" id="2995335"/>
    <lineage>
        <taxon>Bacteria</taxon>
        <taxon>Bacillati</taxon>
        <taxon>Bacillota</taxon>
        <taxon>Bacilli</taxon>
        <taxon>Bacillales</taxon>
        <taxon>Alicyclobacillaceae</taxon>
        <taxon>Tumebacillus</taxon>
    </lineage>
</organism>
<evidence type="ECO:0000313" key="4">
    <source>
        <dbReference type="Proteomes" id="UP001208017"/>
    </source>
</evidence>
<evidence type="ECO:0000259" key="2">
    <source>
        <dbReference type="Pfam" id="PF26347"/>
    </source>
</evidence>
<feature type="domain" description="Sporulation membrane protein YtrI C-terminal" evidence="2">
    <location>
        <begin position="78"/>
        <end position="150"/>
    </location>
</feature>
<feature type="coiled-coil region" evidence="1">
    <location>
        <begin position="36"/>
        <end position="70"/>
    </location>
</feature>
<gene>
    <name evidence="3" type="ORF">OS242_08450</name>
</gene>
<dbReference type="EMBL" id="JAPMLT010000003">
    <property type="protein sequence ID" value="MCX7569994.1"/>
    <property type="molecule type" value="Genomic_DNA"/>
</dbReference>